<feature type="non-terminal residue" evidence="1">
    <location>
        <position position="1"/>
    </location>
</feature>
<evidence type="ECO:0000313" key="2">
    <source>
        <dbReference type="Proteomes" id="UP000789405"/>
    </source>
</evidence>
<gene>
    <name evidence="1" type="ORF">DERYTH_LOCUS26683</name>
</gene>
<protein>
    <submittedName>
        <fullName evidence="1">25092_t:CDS:1</fullName>
    </submittedName>
</protein>
<proteinExistence type="predicted"/>
<organism evidence="1 2">
    <name type="scientific">Dentiscutata erythropus</name>
    <dbReference type="NCBI Taxonomy" id="1348616"/>
    <lineage>
        <taxon>Eukaryota</taxon>
        <taxon>Fungi</taxon>
        <taxon>Fungi incertae sedis</taxon>
        <taxon>Mucoromycota</taxon>
        <taxon>Glomeromycotina</taxon>
        <taxon>Glomeromycetes</taxon>
        <taxon>Diversisporales</taxon>
        <taxon>Gigasporaceae</taxon>
        <taxon>Dentiscutata</taxon>
    </lineage>
</organism>
<comment type="caution">
    <text evidence="1">The sequence shown here is derived from an EMBL/GenBank/DDBJ whole genome shotgun (WGS) entry which is preliminary data.</text>
</comment>
<evidence type="ECO:0000313" key="1">
    <source>
        <dbReference type="EMBL" id="CAG8818834.1"/>
    </source>
</evidence>
<dbReference type="AlphaFoldDB" id="A0A9N9P9L7"/>
<accession>A0A9N9P9L7</accession>
<dbReference type="EMBL" id="CAJVPY010057096">
    <property type="protein sequence ID" value="CAG8818834.1"/>
    <property type="molecule type" value="Genomic_DNA"/>
</dbReference>
<name>A0A9N9P9L7_9GLOM</name>
<dbReference type="Proteomes" id="UP000789405">
    <property type="component" value="Unassembled WGS sequence"/>
</dbReference>
<keyword evidence="2" id="KW-1185">Reference proteome</keyword>
<feature type="non-terminal residue" evidence="1">
    <location>
        <position position="56"/>
    </location>
</feature>
<reference evidence="1" key="1">
    <citation type="submission" date="2021-06" db="EMBL/GenBank/DDBJ databases">
        <authorList>
            <person name="Kallberg Y."/>
            <person name="Tangrot J."/>
            <person name="Rosling A."/>
        </authorList>
    </citation>
    <scope>NUCLEOTIDE SEQUENCE</scope>
    <source>
        <strain evidence="1">MA453B</strain>
    </source>
</reference>
<sequence length="56" mass="6584">GITNFKKLENINIERRKCVKLKMHKKKLLHLLWIGISKNLKALPGWYCLDSFESDA</sequence>